<dbReference type="Pfam" id="PF02637">
    <property type="entry name" value="GatB_Yqey"/>
    <property type="match status" value="1"/>
</dbReference>
<feature type="domain" description="Asn/Gln amidotransferase" evidence="12">
    <location>
        <begin position="379"/>
        <end position="489"/>
    </location>
</feature>
<dbReference type="Pfam" id="PF02934">
    <property type="entry name" value="GatB_N"/>
    <property type="match status" value="2"/>
</dbReference>
<dbReference type="InterPro" id="IPR014746">
    <property type="entry name" value="Gln_synth/guanido_kin_cat_dom"/>
</dbReference>
<evidence type="ECO:0000256" key="8">
    <source>
        <dbReference type="ARBA" id="ARBA00047380"/>
    </source>
</evidence>
<dbReference type="GO" id="GO:0070681">
    <property type="term" value="P:glutaminyl-tRNAGln biosynthesis via transamidation"/>
    <property type="evidence" value="ECO:0007669"/>
    <property type="project" value="TreeGrafter"/>
</dbReference>
<evidence type="ECO:0000256" key="2">
    <source>
        <dbReference type="ARBA" id="ARBA00011123"/>
    </source>
</evidence>
<dbReference type="SMART" id="SM00845">
    <property type="entry name" value="GatB_Yqey"/>
    <property type="match status" value="1"/>
</dbReference>
<dbReference type="STRING" id="1797729.A3A60_02480"/>
<dbReference type="PANTHER" id="PTHR11659:SF0">
    <property type="entry name" value="GLUTAMYL-TRNA(GLN) AMIDOTRANSFERASE SUBUNIT B, MITOCHONDRIAL"/>
    <property type="match status" value="1"/>
</dbReference>
<dbReference type="HAMAP" id="MF_00121">
    <property type="entry name" value="GatB"/>
    <property type="match status" value="1"/>
</dbReference>
<proteinExistence type="inferred from homology"/>
<evidence type="ECO:0000256" key="4">
    <source>
        <dbReference type="ARBA" id="ARBA00022741"/>
    </source>
</evidence>
<dbReference type="AlphaFoldDB" id="A0A1F5I356"/>
<dbReference type="InterPro" id="IPR004413">
    <property type="entry name" value="GatB"/>
</dbReference>
<reference evidence="13 14" key="1">
    <citation type="journal article" date="2016" name="Nat. Commun.">
        <title>Thousands of microbial genomes shed light on interconnected biogeochemical processes in an aquifer system.</title>
        <authorList>
            <person name="Anantharaman K."/>
            <person name="Brown C.T."/>
            <person name="Hug L.A."/>
            <person name="Sharon I."/>
            <person name="Castelle C.J."/>
            <person name="Probst A.J."/>
            <person name="Thomas B.C."/>
            <person name="Singh A."/>
            <person name="Wilkins M.J."/>
            <person name="Karaoz U."/>
            <person name="Brodie E.L."/>
            <person name="Williams K.H."/>
            <person name="Hubbard S.S."/>
            <person name="Banfield J.F."/>
        </authorList>
    </citation>
    <scope>NUCLEOTIDE SEQUENCE [LARGE SCALE GENOMIC DNA]</scope>
</reference>
<dbReference type="InterPro" id="IPR017958">
    <property type="entry name" value="Gln-tRNA_amidoTrfase_suB_CS"/>
</dbReference>
<dbReference type="Gene3D" id="1.10.10.410">
    <property type="match status" value="1"/>
</dbReference>
<dbReference type="SUPFAM" id="SSF55931">
    <property type="entry name" value="Glutamine synthetase/guanido kinase"/>
    <property type="match status" value="1"/>
</dbReference>
<comment type="catalytic activity">
    <reaction evidence="9 10">
        <text>L-glutamyl-tRNA(Gln) + L-glutamine + ATP + H2O = L-glutaminyl-tRNA(Gln) + L-glutamate + ADP + phosphate + H(+)</text>
        <dbReference type="Rhea" id="RHEA:17521"/>
        <dbReference type="Rhea" id="RHEA-COMP:9681"/>
        <dbReference type="Rhea" id="RHEA-COMP:9684"/>
        <dbReference type="ChEBI" id="CHEBI:15377"/>
        <dbReference type="ChEBI" id="CHEBI:15378"/>
        <dbReference type="ChEBI" id="CHEBI:29985"/>
        <dbReference type="ChEBI" id="CHEBI:30616"/>
        <dbReference type="ChEBI" id="CHEBI:43474"/>
        <dbReference type="ChEBI" id="CHEBI:58359"/>
        <dbReference type="ChEBI" id="CHEBI:78520"/>
        <dbReference type="ChEBI" id="CHEBI:78521"/>
        <dbReference type="ChEBI" id="CHEBI:456216"/>
    </reaction>
</comment>
<evidence type="ECO:0000256" key="1">
    <source>
        <dbReference type="ARBA" id="ARBA00005306"/>
    </source>
</evidence>
<dbReference type="GO" id="GO:0050567">
    <property type="term" value="F:glutaminyl-tRNA synthase (glutamine-hydrolyzing) activity"/>
    <property type="evidence" value="ECO:0007669"/>
    <property type="project" value="UniProtKB-UniRule"/>
</dbReference>
<evidence type="ECO:0000256" key="6">
    <source>
        <dbReference type="ARBA" id="ARBA00022917"/>
    </source>
</evidence>
<keyword evidence="5 10" id="KW-0067">ATP-binding</keyword>
<dbReference type="InterPro" id="IPR003789">
    <property type="entry name" value="Asn/Gln_tRNA_amidoTrase-B-like"/>
</dbReference>
<accession>A0A1F5I356</accession>
<dbReference type="PROSITE" id="PS01234">
    <property type="entry name" value="GATB"/>
    <property type="match status" value="1"/>
</dbReference>
<evidence type="ECO:0000256" key="9">
    <source>
        <dbReference type="ARBA" id="ARBA00047913"/>
    </source>
</evidence>
<dbReference type="Gene3D" id="1.10.150.380">
    <property type="entry name" value="GatB domain, N-terminal subdomain"/>
    <property type="match status" value="1"/>
</dbReference>
<dbReference type="GO" id="GO:0050566">
    <property type="term" value="F:asparaginyl-tRNA synthase (glutamine-hydrolyzing) activity"/>
    <property type="evidence" value="ECO:0007669"/>
    <property type="project" value="RHEA"/>
</dbReference>
<dbReference type="EMBL" id="MFBS01000006">
    <property type="protein sequence ID" value="OGE10823.1"/>
    <property type="molecule type" value="Genomic_DNA"/>
</dbReference>
<comment type="function">
    <text evidence="7 10">Allows the formation of correctly charged Asn-tRNA(Asn) or Gln-tRNA(Gln) through the transamidation of misacylated Asp-tRNA(Asn) or Glu-tRNA(Gln) in organisms which lack either or both of asparaginyl-tRNA or glutaminyl-tRNA synthetases. The reaction takes place in the presence of glutamine and ATP through an activated phospho-Asp-tRNA(Asn) or phospho-Glu-tRNA(Gln).</text>
</comment>
<evidence type="ECO:0000313" key="13">
    <source>
        <dbReference type="EMBL" id="OGE10823.1"/>
    </source>
</evidence>
<organism evidence="13 14">
    <name type="scientific">Candidatus Curtissbacteria bacterium RIFCSPLOWO2_01_FULL_42_26</name>
    <dbReference type="NCBI Taxonomy" id="1797729"/>
    <lineage>
        <taxon>Bacteria</taxon>
        <taxon>Candidatus Curtissiibacteriota</taxon>
    </lineage>
</organism>
<dbReference type="GO" id="GO:0006412">
    <property type="term" value="P:translation"/>
    <property type="evidence" value="ECO:0007669"/>
    <property type="project" value="UniProtKB-UniRule"/>
</dbReference>
<evidence type="ECO:0000256" key="10">
    <source>
        <dbReference type="HAMAP-Rule" id="MF_00121"/>
    </source>
</evidence>
<dbReference type="InterPro" id="IPR042114">
    <property type="entry name" value="GatB_C_1"/>
</dbReference>
<dbReference type="FunFam" id="1.10.10.410:FF:000001">
    <property type="entry name" value="Aspartyl/glutamyl-tRNA(Asn/Gln) amidotransferase subunit B"/>
    <property type="match status" value="1"/>
</dbReference>
<evidence type="ECO:0000256" key="7">
    <source>
        <dbReference type="ARBA" id="ARBA00024799"/>
    </source>
</evidence>
<dbReference type="SUPFAM" id="SSF89095">
    <property type="entry name" value="GatB/YqeY motif"/>
    <property type="match status" value="1"/>
</dbReference>
<evidence type="ECO:0000256" key="3">
    <source>
        <dbReference type="ARBA" id="ARBA00022598"/>
    </source>
</evidence>
<dbReference type="Proteomes" id="UP000179227">
    <property type="component" value="Unassembled WGS sequence"/>
</dbReference>
<keyword evidence="3 10" id="KW-0436">Ligase</keyword>
<dbReference type="InterPro" id="IPR017959">
    <property type="entry name" value="Asn/Gln-tRNA_amidoTrfase_suB/E"/>
</dbReference>
<evidence type="ECO:0000256" key="11">
    <source>
        <dbReference type="SAM" id="MobiDB-lite"/>
    </source>
</evidence>
<comment type="catalytic activity">
    <reaction evidence="8 10">
        <text>L-aspartyl-tRNA(Asn) + L-glutamine + ATP + H2O = L-asparaginyl-tRNA(Asn) + L-glutamate + ADP + phosphate + 2 H(+)</text>
        <dbReference type="Rhea" id="RHEA:14513"/>
        <dbReference type="Rhea" id="RHEA-COMP:9674"/>
        <dbReference type="Rhea" id="RHEA-COMP:9677"/>
        <dbReference type="ChEBI" id="CHEBI:15377"/>
        <dbReference type="ChEBI" id="CHEBI:15378"/>
        <dbReference type="ChEBI" id="CHEBI:29985"/>
        <dbReference type="ChEBI" id="CHEBI:30616"/>
        <dbReference type="ChEBI" id="CHEBI:43474"/>
        <dbReference type="ChEBI" id="CHEBI:58359"/>
        <dbReference type="ChEBI" id="CHEBI:78515"/>
        <dbReference type="ChEBI" id="CHEBI:78516"/>
        <dbReference type="ChEBI" id="CHEBI:456216"/>
    </reaction>
</comment>
<keyword evidence="6 10" id="KW-0648">Protein biosynthesis</keyword>
<dbReference type="InterPro" id="IPR018027">
    <property type="entry name" value="Asn/Gln_amidotransferase"/>
</dbReference>
<evidence type="ECO:0000256" key="5">
    <source>
        <dbReference type="ARBA" id="ARBA00022840"/>
    </source>
</evidence>
<comment type="similarity">
    <text evidence="1 10">Belongs to the GatB/GatE family. GatB subfamily.</text>
</comment>
<dbReference type="GO" id="GO:0005524">
    <property type="term" value="F:ATP binding"/>
    <property type="evidence" value="ECO:0007669"/>
    <property type="project" value="UniProtKB-KW"/>
</dbReference>
<dbReference type="InterPro" id="IPR023168">
    <property type="entry name" value="GatB_Yqey_C_2"/>
</dbReference>
<comment type="subunit">
    <text evidence="2 10">Heterotrimer of A, B and C subunits.</text>
</comment>
<sequence>MVRYEPIIGLEVHIELSTASKMFCACNADYFSANPNTHVCPVCLGLPGAMPHANKKAIELAQLFGLALGCKLNNFSKFDRKNYFYPDLAKGFQISQYDLPFSQNGKVEIKTGDKTKKIGITRAHLEEDTGKLTHTQVDGRNVTLIDFNRSGVPLLEIVTEPDMRSAQEAKAYAQSLQQIARYIGASDADMEKGSMRIEPNVSLRPISRHSEPFNVIASETKQSQGKLREESHSKKQKKDSSSKFTLNAVNMTQNDTWLPEYKVELKNINSFRFAEKAIEYEIKRQGQILDSGKIPAQETRGWNENRQATVSQRSKEFAHDYRYFPEPDLPPLEFDQKYLNRLISQLPELPDKKLERFRKEFALGSYDAEILTRSRELADFFEEAAKAGKKHGIGSKRLANELINKKTDIEKILPAEFVLQIYKTSQAAQIPDDELDKIIRDVLSQNIKAAEDYKKGKKTSVEFLIGQVQKMTKGATNPQKVKELLLNKLK</sequence>
<keyword evidence="4 10" id="KW-0547">Nucleotide-binding</keyword>
<name>A0A1F5I356_9BACT</name>
<evidence type="ECO:0000259" key="12">
    <source>
        <dbReference type="SMART" id="SM00845"/>
    </source>
</evidence>
<feature type="compositionally biased region" description="Basic and acidic residues" evidence="11">
    <location>
        <begin position="226"/>
        <end position="241"/>
    </location>
</feature>
<dbReference type="PANTHER" id="PTHR11659">
    <property type="entry name" value="GLUTAMYL-TRNA GLN AMIDOTRANSFERASE SUBUNIT B MITOCHONDRIAL AND PROKARYOTIC PET112-RELATED"/>
    <property type="match status" value="1"/>
</dbReference>
<gene>
    <name evidence="10" type="primary">gatB</name>
    <name evidence="13" type="ORF">A3A60_02480</name>
</gene>
<dbReference type="EC" id="6.3.5.-" evidence="10"/>
<evidence type="ECO:0000313" key="14">
    <source>
        <dbReference type="Proteomes" id="UP000179227"/>
    </source>
</evidence>
<dbReference type="InterPro" id="IPR006075">
    <property type="entry name" value="Asn/Gln-tRNA_Trfase_suB/E_cat"/>
</dbReference>
<protein>
    <recommendedName>
        <fullName evidence="10">Aspartyl/glutamyl-tRNA(Asn/Gln) amidotransferase subunit B</fullName>
        <shortName evidence="10">Asp/Glu-ADT subunit B</shortName>
        <ecNumber evidence="10">6.3.5.-</ecNumber>
    </recommendedName>
</protein>
<comment type="caution">
    <text evidence="13">The sequence shown here is derived from an EMBL/GenBank/DDBJ whole genome shotgun (WGS) entry which is preliminary data.</text>
</comment>
<feature type="region of interest" description="Disordered" evidence="11">
    <location>
        <begin position="218"/>
        <end position="244"/>
    </location>
</feature>